<dbReference type="PROSITE" id="PS51294">
    <property type="entry name" value="HTH_MYB"/>
    <property type="match status" value="1"/>
</dbReference>
<dbReference type="FunFam" id="1.20.58.1040:FF:000001">
    <property type="entry name" value="Glucan endo-1,3-beta-glucosidase 4"/>
    <property type="match status" value="1"/>
</dbReference>
<keyword evidence="12" id="KW-0472">Membrane</keyword>
<evidence type="ECO:0000256" key="11">
    <source>
        <dbReference type="ARBA" id="ARBA00023054"/>
    </source>
</evidence>
<keyword evidence="9" id="KW-0732">Signal</keyword>
<evidence type="ECO:0000256" key="15">
    <source>
        <dbReference type="ARBA" id="ARBA00023180"/>
    </source>
</evidence>
<evidence type="ECO:0000256" key="1">
    <source>
        <dbReference type="ARBA" id="ARBA00004123"/>
    </source>
</evidence>
<dbReference type="GO" id="GO:0009506">
    <property type="term" value="C:plasmodesma"/>
    <property type="evidence" value="ECO:0007669"/>
    <property type="project" value="UniProtKB-ARBA"/>
</dbReference>
<accession>A0A9Q1MIT9</accession>
<comment type="subcellular location">
    <subcellularLocation>
        <location evidence="2">Cell membrane</location>
        <topology evidence="2">Lipid-anchor</topology>
        <topology evidence="2">GPI-anchor</topology>
    </subcellularLocation>
    <subcellularLocation>
        <location evidence="1">Nucleus</location>
    </subcellularLocation>
</comment>
<dbReference type="Pfam" id="PF00249">
    <property type="entry name" value="Myb_DNA-binding"/>
    <property type="match status" value="1"/>
</dbReference>
<keyword evidence="7" id="KW-0328">Glycosyltransferase</keyword>
<evidence type="ECO:0000256" key="2">
    <source>
        <dbReference type="ARBA" id="ARBA00004609"/>
    </source>
</evidence>
<keyword evidence="15" id="KW-0325">Glycoprotein</keyword>
<evidence type="ECO:0000256" key="9">
    <source>
        <dbReference type="ARBA" id="ARBA00022729"/>
    </source>
</evidence>
<proteinExistence type="inferred from homology"/>
<evidence type="ECO:0000256" key="21">
    <source>
        <dbReference type="SAM" id="MobiDB-lite"/>
    </source>
</evidence>
<feature type="compositionally biased region" description="Low complexity" evidence="21">
    <location>
        <begin position="122"/>
        <end position="133"/>
    </location>
</feature>
<dbReference type="OrthoDB" id="1882547at2759"/>
<dbReference type="GO" id="GO:0005634">
    <property type="term" value="C:nucleus"/>
    <property type="evidence" value="ECO:0007669"/>
    <property type="project" value="UniProtKB-SubCell"/>
</dbReference>
<dbReference type="CDD" id="cd11299">
    <property type="entry name" value="O-FucT_plant"/>
    <property type="match status" value="1"/>
</dbReference>
<keyword evidence="24" id="KW-1185">Reference proteome</keyword>
<protein>
    <recommendedName>
        <fullName evidence="20">O-fucosyltransferase family protein</fullName>
    </recommendedName>
</protein>
<dbReference type="InterPro" id="IPR006447">
    <property type="entry name" value="Myb_dom_plants"/>
</dbReference>
<dbReference type="GO" id="GO:0005886">
    <property type="term" value="C:plasma membrane"/>
    <property type="evidence" value="ECO:0007669"/>
    <property type="project" value="UniProtKB-SubCell"/>
</dbReference>
<keyword evidence="16" id="KW-0539">Nucleus</keyword>
<dbReference type="Gene3D" id="1.10.10.60">
    <property type="entry name" value="Homeodomain-like"/>
    <property type="match status" value="1"/>
</dbReference>
<dbReference type="Proteomes" id="UP001152561">
    <property type="component" value="Unassembled WGS sequence"/>
</dbReference>
<dbReference type="GO" id="GO:0006004">
    <property type="term" value="P:fucose metabolic process"/>
    <property type="evidence" value="ECO:0007669"/>
    <property type="project" value="UniProtKB-KW"/>
</dbReference>
<keyword evidence="14" id="KW-0804">Transcription</keyword>
<dbReference type="GO" id="GO:0098552">
    <property type="term" value="C:side of membrane"/>
    <property type="evidence" value="ECO:0007669"/>
    <property type="project" value="UniProtKB-KW"/>
</dbReference>
<comment type="similarity">
    <text evidence="3">Belongs to the MYB-CC family.</text>
</comment>
<evidence type="ECO:0000256" key="14">
    <source>
        <dbReference type="ARBA" id="ARBA00023163"/>
    </source>
</evidence>
<evidence type="ECO:0000256" key="4">
    <source>
        <dbReference type="ARBA" id="ARBA00007737"/>
    </source>
</evidence>
<evidence type="ECO:0000256" key="16">
    <source>
        <dbReference type="ARBA" id="ARBA00023242"/>
    </source>
</evidence>
<dbReference type="InterPro" id="IPR001005">
    <property type="entry name" value="SANT/Myb"/>
</dbReference>
<evidence type="ECO:0000259" key="22">
    <source>
        <dbReference type="PROSITE" id="PS51294"/>
    </source>
</evidence>
<dbReference type="PANTHER" id="PTHR31818">
    <property type="entry name" value="O-FUCOSYLTRANSFERASE 16"/>
    <property type="match status" value="1"/>
</dbReference>
<keyword evidence="10" id="KW-0805">Transcription regulation</keyword>
<gene>
    <name evidence="23" type="ORF">K7X08_027390</name>
</gene>
<dbReference type="Pfam" id="PF10250">
    <property type="entry name" value="O-FucT"/>
    <property type="match status" value="1"/>
</dbReference>
<dbReference type="InterPro" id="IPR012946">
    <property type="entry name" value="X8"/>
</dbReference>
<dbReference type="GO" id="GO:0000976">
    <property type="term" value="F:transcription cis-regulatory region binding"/>
    <property type="evidence" value="ECO:0007669"/>
    <property type="project" value="UniProtKB-ARBA"/>
</dbReference>
<evidence type="ECO:0000313" key="24">
    <source>
        <dbReference type="Proteomes" id="UP001152561"/>
    </source>
</evidence>
<keyword evidence="17" id="KW-0294">Fucose metabolism</keyword>
<name>A0A9Q1MIT9_9SOLA</name>
<dbReference type="InterPro" id="IPR025756">
    <property type="entry name" value="Myb_CC_LHEQLE"/>
</dbReference>
<dbReference type="PANTHER" id="PTHR31818:SF15">
    <property type="entry name" value="O-FUCOSYLTRANSFERASE FAMILY PROTEIN"/>
    <property type="match status" value="1"/>
</dbReference>
<keyword evidence="19" id="KW-0449">Lipoprotein</keyword>
<dbReference type="InterPro" id="IPR017930">
    <property type="entry name" value="Myb_dom"/>
</dbReference>
<dbReference type="Gene3D" id="1.20.58.1040">
    <property type="match status" value="1"/>
</dbReference>
<evidence type="ECO:0000256" key="8">
    <source>
        <dbReference type="ARBA" id="ARBA00022679"/>
    </source>
</evidence>
<feature type="region of interest" description="Disordered" evidence="21">
    <location>
        <begin position="783"/>
        <end position="805"/>
    </location>
</feature>
<keyword evidence="11" id="KW-0175">Coiled coil</keyword>
<dbReference type="InterPro" id="IPR009057">
    <property type="entry name" value="Homeodomain-like_sf"/>
</dbReference>
<dbReference type="SUPFAM" id="SSF46689">
    <property type="entry name" value="Homeodomain-like"/>
    <property type="match status" value="1"/>
</dbReference>
<evidence type="ECO:0000256" key="10">
    <source>
        <dbReference type="ARBA" id="ARBA00023015"/>
    </source>
</evidence>
<dbReference type="Pfam" id="PF14379">
    <property type="entry name" value="Myb_CC_LHEQLE"/>
    <property type="match status" value="1"/>
</dbReference>
<dbReference type="NCBIfam" id="TIGR01557">
    <property type="entry name" value="myb_SHAQKYF"/>
    <property type="match status" value="1"/>
</dbReference>
<reference evidence="24" key="1">
    <citation type="journal article" date="2023" name="Proc. Natl. Acad. Sci. U.S.A.">
        <title>Genomic and structural basis for evolution of tropane alkaloid biosynthesis.</title>
        <authorList>
            <person name="Wanga Y.-J."/>
            <person name="Taina T."/>
            <person name="Yua J.-Y."/>
            <person name="Lia J."/>
            <person name="Xua B."/>
            <person name="Chenc J."/>
            <person name="D'Auriad J.C."/>
            <person name="Huanga J.-P."/>
            <person name="Huanga S.-X."/>
        </authorList>
    </citation>
    <scope>NUCLEOTIDE SEQUENCE [LARGE SCALE GENOMIC DNA]</scope>
    <source>
        <strain evidence="24">cv. KIB-2019</strain>
    </source>
</reference>
<evidence type="ECO:0000313" key="23">
    <source>
        <dbReference type="EMBL" id="KAJ8561200.1"/>
    </source>
</evidence>
<dbReference type="SMART" id="SM00768">
    <property type="entry name" value="X8"/>
    <property type="match status" value="1"/>
</dbReference>
<evidence type="ECO:0000256" key="20">
    <source>
        <dbReference type="ARBA" id="ARBA00030350"/>
    </source>
</evidence>
<feature type="compositionally biased region" description="Polar residues" evidence="21">
    <location>
        <begin position="786"/>
        <end position="803"/>
    </location>
</feature>
<dbReference type="EMBL" id="JAJAGQ010000006">
    <property type="protein sequence ID" value="KAJ8561200.1"/>
    <property type="molecule type" value="Genomic_DNA"/>
</dbReference>
<keyword evidence="8" id="KW-0808">Transferase</keyword>
<organism evidence="23 24">
    <name type="scientific">Anisodus acutangulus</name>
    <dbReference type="NCBI Taxonomy" id="402998"/>
    <lineage>
        <taxon>Eukaryota</taxon>
        <taxon>Viridiplantae</taxon>
        <taxon>Streptophyta</taxon>
        <taxon>Embryophyta</taxon>
        <taxon>Tracheophyta</taxon>
        <taxon>Spermatophyta</taxon>
        <taxon>Magnoliopsida</taxon>
        <taxon>eudicotyledons</taxon>
        <taxon>Gunneridae</taxon>
        <taxon>Pentapetalae</taxon>
        <taxon>asterids</taxon>
        <taxon>lamiids</taxon>
        <taxon>Solanales</taxon>
        <taxon>Solanaceae</taxon>
        <taxon>Solanoideae</taxon>
        <taxon>Hyoscyameae</taxon>
        <taxon>Anisodus</taxon>
    </lineage>
</organism>
<dbReference type="InterPro" id="IPR024709">
    <property type="entry name" value="FucosylTrfase_pln"/>
</dbReference>
<evidence type="ECO:0000256" key="3">
    <source>
        <dbReference type="ARBA" id="ARBA00006783"/>
    </source>
</evidence>
<dbReference type="FunFam" id="1.10.10.60:FF:000002">
    <property type="entry name" value="Myb family transcription factor"/>
    <property type="match status" value="1"/>
</dbReference>
<feature type="region of interest" description="Disordered" evidence="21">
    <location>
        <begin position="114"/>
        <end position="134"/>
    </location>
</feature>
<evidence type="ECO:0000256" key="5">
    <source>
        <dbReference type="ARBA" id="ARBA00022475"/>
    </source>
</evidence>
<dbReference type="GO" id="GO:0010597">
    <property type="term" value="P:green leaf volatile biosynthetic process"/>
    <property type="evidence" value="ECO:0007669"/>
    <property type="project" value="UniProtKB-ARBA"/>
</dbReference>
<evidence type="ECO:0000256" key="7">
    <source>
        <dbReference type="ARBA" id="ARBA00022676"/>
    </source>
</evidence>
<evidence type="ECO:0000256" key="17">
    <source>
        <dbReference type="ARBA" id="ARBA00023253"/>
    </source>
</evidence>
<evidence type="ECO:0000256" key="13">
    <source>
        <dbReference type="ARBA" id="ARBA00023157"/>
    </source>
</evidence>
<keyword evidence="6" id="KW-0336">GPI-anchor</keyword>
<evidence type="ECO:0000256" key="6">
    <source>
        <dbReference type="ARBA" id="ARBA00022622"/>
    </source>
</evidence>
<keyword evidence="13" id="KW-1015">Disulfide bond</keyword>
<evidence type="ECO:0000256" key="18">
    <source>
        <dbReference type="ARBA" id="ARBA00023277"/>
    </source>
</evidence>
<evidence type="ECO:0000256" key="12">
    <source>
        <dbReference type="ARBA" id="ARBA00023136"/>
    </source>
</evidence>
<evidence type="ECO:0000256" key="19">
    <source>
        <dbReference type="ARBA" id="ARBA00023288"/>
    </source>
</evidence>
<dbReference type="AlphaFoldDB" id="A0A9Q1MIT9"/>
<comment type="caution">
    <text evidence="23">The sequence shown here is derived from an EMBL/GenBank/DDBJ whole genome shotgun (WGS) entry which is preliminary data.</text>
</comment>
<keyword evidence="18" id="KW-0119">Carbohydrate metabolism</keyword>
<dbReference type="Pfam" id="PF07983">
    <property type="entry name" value="X8"/>
    <property type="match status" value="1"/>
</dbReference>
<feature type="domain" description="HTH myb-type" evidence="22">
    <location>
        <begin position="45"/>
        <end position="105"/>
    </location>
</feature>
<sequence>MYSNSLGMEGNGGVSEYHHHFNNLQSSFSGEMTNLPGDACLVLTADHRPRLRWTAELHERFVDAVTQLGGPDKATPKTIMKAMGVKGLTLYHLKSHLQKYRLGKQSKEAAENYKDESCVAESQDTSSSASGSSKVVAQDINDGYQVTEAFRVQMEVQRRLHEQLEVQRRVQLRIEAQGKYLQTILEKACKALNYTAVESPELDAAREQLSELAIKGANNCDGIVSVSSLPEVVTSFENKNASDMPASLPSSLVSPTSLGALKKRPRAFANGDALPVENNMSQGYNDAANAIEDTHLHVPAKVGVNNRDIWSSRNSKLFYGCSKASNEFRKAQEITHPNRYLSIVTSGGLNQQRNGITDAVVAARILNATLVVPKLDKSSYWKDSSGFSDIFDVDWFIKYLAKDVSIVKELPLRRGQIWTPYRMRVPRKCTDRCYINRVLPVLNKKHAVQITKFDYRLANSLDTDLQKLRCRVNYHALKFADPILRMGEKLVQRMRMRSKHFIALHLRFEPDMLAFSGCYYGGGDKERSELGKIRKKWKTLHESHPDKARRHGRCPLSPEEVGLMLRSLGYGEDIHIYVASGEIYGGEETLSPLKALFPNFYTKDTLASKDELEPFSAFSSRMAALDFIVCDESDVFVTNNHGNMAKILAGRSLNIIVKVEATWCVVRSDASNQALQRGLDYACSYGADCTPIQSTGLCYLPNTIQNHVSYAFNSFYQRNNMAPGSCQFSGTATIAKTDPSYGSCVYPASPRAAGGPIRPGIGGRNNTTTPILYSPPQAIINPVYGNGTTRGTGSDDPNSQDSKAASPKFLTMSSLIPTNLMLLLLVVSQF</sequence>
<dbReference type="GO" id="GO:0016757">
    <property type="term" value="F:glycosyltransferase activity"/>
    <property type="evidence" value="ECO:0007669"/>
    <property type="project" value="UniProtKB-KW"/>
</dbReference>
<keyword evidence="5" id="KW-1003">Cell membrane</keyword>
<dbReference type="InterPro" id="IPR019378">
    <property type="entry name" value="GDP-Fuc_O-FucTrfase"/>
</dbReference>
<comment type="similarity">
    <text evidence="4">Belongs to the glycosyltransferase GT106 family.</text>
</comment>